<evidence type="ECO:0000313" key="3">
    <source>
        <dbReference type="Proteomes" id="UP000770717"/>
    </source>
</evidence>
<gene>
    <name evidence="2" type="ORF">GDO78_021158</name>
</gene>
<dbReference type="GO" id="GO:0008047">
    <property type="term" value="F:enzyme activator activity"/>
    <property type="evidence" value="ECO:0007669"/>
    <property type="project" value="InterPro"/>
</dbReference>
<dbReference type="Proteomes" id="UP000770717">
    <property type="component" value="Unassembled WGS sequence"/>
</dbReference>
<dbReference type="GO" id="GO:0016042">
    <property type="term" value="P:lipid catabolic process"/>
    <property type="evidence" value="ECO:0007669"/>
    <property type="project" value="InterPro"/>
</dbReference>
<sequence>MLTTRNVPVCLTKSEGDKCFGADNGNHCALNALCKSGCCQGPLYLGNYKSGICNPKAAENEECDPEPFGGLYENCPCESGLVCEKDTSINKTYRIISDPSKRICKKPITTNN</sequence>
<feature type="domain" description="Colipase C-terminal" evidence="1">
    <location>
        <begin position="60"/>
        <end position="89"/>
    </location>
</feature>
<dbReference type="OrthoDB" id="9826993at2759"/>
<name>A0A8J6BJ59_ELECQ</name>
<dbReference type="PROSITE" id="PS51342">
    <property type="entry name" value="COLIPASE_2"/>
    <property type="match status" value="1"/>
</dbReference>
<accession>A0A8J6BJ59</accession>
<dbReference type="GO" id="GO:0007586">
    <property type="term" value="P:digestion"/>
    <property type="evidence" value="ECO:0007669"/>
    <property type="project" value="InterPro"/>
</dbReference>
<dbReference type="InterPro" id="IPR017914">
    <property type="entry name" value="Colipase_C"/>
</dbReference>
<evidence type="ECO:0000313" key="2">
    <source>
        <dbReference type="EMBL" id="KAG9463758.1"/>
    </source>
</evidence>
<dbReference type="Gene3D" id="2.10.80.10">
    <property type="entry name" value="Lipase, subunit A"/>
    <property type="match status" value="1"/>
</dbReference>
<protein>
    <recommendedName>
        <fullName evidence="1">Colipase C-terminal domain-containing protein</fullName>
    </recommendedName>
</protein>
<proteinExistence type="predicted"/>
<dbReference type="AlphaFoldDB" id="A0A8J6BJ59"/>
<evidence type="ECO:0000259" key="1">
    <source>
        <dbReference type="Pfam" id="PF02740"/>
    </source>
</evidence>
<dbReference type="Pfam" id="PF02740">
    <property type="entry name" value="Colipase_C"/>
    <property type="match status" value="1"/>
</dbReference>
<dbReference type="SMART" id="SM00023">
    <property type="entry name" value="COLIPASE"/>
    <property type="match status" value="1"/>
</dbReference>
<dbReference type="GO" id="GO:0005576">
    <property type="term" value="C:extracellular region"/>
    <property type="evidence" value="ECO:0007669"/>
    <property type="project" value="InterPro"/>
</dbReference>
<dbReference type="SUPFAM" id="SSF57190">
    <property type="entry name" value="Colipase-like"/>
    <property type="match status" value="1"/>
</dbReference>
<organism evidence="2 3">
    <name type="scientific">Eleutherodactylus coqui</name>
    <name type="common">Puerto Rican coqui</name>
    <dbReference type="NCBI Taxonomy" id="57060"/>
    <lineage>
        <taxon>Eukaryota</taxon>
        <taxon>Metazoa</taxon>
        <taxon>Chordata</taxon>
        <taxon>Craniata</taxon>
        <taxon>Vertebrata</taxon>
        <taxon>Euteleostomi</taxon>
        <taxon>Amphibia</taxon>
        <taxon>Batrachia</taxon>
        <taxon>Anura</taxon>
        <taxon>Neobatrachia</taxon>
        <taxon>Hyloidea</taxon>
        <taxon>Eleutherodactylidae</taxon>
        <taxon>Eleutherodactylinae</taxon>
        <taxon>Eleutherodactylus</taxon>
        <taxon>Eleutherodactylus</taxon>
    </lineage>
</organism>
<dbReference type="InterPro" id="IPR001981">
    <property type="entry name" value="Colipase"/>
</dbReference>
<dbReference type="EMBL" id="WNTK01006017">
    <property type="protein sequence ID" value="KAG9463758.1"/>
    <property type="molecule type" value="Genomic_DNA"/>
</dbReference>
<reference evidence="2" key="1">
    <citation type="thesis" date="2020" institute="ProQuest LLC" country="789 East Eisenhower Parkway, Ann Arbor, MI, USA">
        <title>Comparative Genomics and Chromosome Evolution.</title>
        <authorList>
            <person name="Mudd A.B."/>
        </authorList>
    </citation>
    <scope>NUCLEOTIDE SEQUENCE</scope>
    <source>
        <strain evidence="2">HN-11 Male</strain>
        <tissue evidence="2">Kidney and liver</tissue>
    </source>
</reference>
<comment type="caution">
    <text evidence="2">The sequence shown here is derived from an EMBL/GenBank/DDBJ whole genome shotgun (WGS) entry which is preliminary data.</text>
</comment>
<keyword evidence="3" id="KW-1185">Reference proteome</keyword>